<feature type="signal peptide" evidence="1">
    <location>
        <begin position="1"/>
        <end position="16"/>
    </location>
</feature>
<name>S3CH30_GLAL2</name>
<reference evidence="2 3" key="1">
    <citation type="journal article" date="2013" name="BMC Genomics">
        <title>Genomics-driven discovery of the pneumocandin biosynthetic gene cluster in the fungus Glarea lozoyensis.</title>
        <authorList>
            <person name="Chen L."/>
            <person name="Yue Q."/>
            <person name="Zhang X."/>
            <person name="Xiang M."/>
            <person name="Wang C."/>
            <person name="Li S."/>
            <person name="Che Y."/>
            <person name="Ortiz-Lopez F.J."/>
            <person name="Bills G.F."/>
            <person name="Liu X."/>
            <person name="An Z."/>
        </authorList>
    </citation>
    <scope>NUCLEOTIDE SEQUENCE [LARGE SCALE GENOMIC DNA]</scope>
    <source>
        <strain evidence="3">ATCC 20868 / MF5171</strain>
    </source>
</reference>
<gene>
    <name evidence="2" type="ORF">GLAREA_08452</name>
</gene>
<proteinExistence type="predicted"/>
<dbReference type="AlphaFoldDB" id="S3CH30"/>
<dbReference type="eggNOG" id="ENOG502SV0Y">
    <property type="taxonomic scope" value="Eukaryota"/>
</dbReference>
<dbReference type="Proteomes" id="UP000016922">
    <property type="component" value="Unassembled WGS sequence"/>
</dbReference>
<sequence length="217" mass="23880">MYFLYFFFSLFGTLLAAPPGLFHGTSVVIIPSNETSDPGNSTILAANFFCYMGEKGYFSFGWWIPPSLSANTSHCVPTSHTFHWYEHAHLQSCTPSSCTYITQNYPVRIPSHAKGIPLPPNPVDYTIKALDIGNGDYGKMAVSYIDDADTELRVYGIGTREILGGEKCREALGTLEWVLQRWKPDLGFELVDICGEERGFGGSGLEGGGSQQFLGQL</sequence>
<keyword evidence="3" id="KW-1185">Reference proteome</keyword>
<dbReference type="HOGENOM" id="CLU_1474753_0_0_1"/>
<evidence type="ECO:0000313" key="3">
    <source>
        <dbReference type="Proteomes" id="UP000016922"/>
    </source>
</evidence>
<accession>S3CH30</accession>
<organism evidence="2 3">
    <name type="scientific">Glarea lozoyensis (strain ATCC 20868 / MF5171)</name>
    <dbReference type="NCBI Taxonomy" id="1116229"/>
    <lineage>
        <taxon>Eukaryota</taxon>
        <taxon>Fungi</taxon>
        <taxon>Dikarya</taxon>
        <taxon>Ascomycota</taxon>
        <taxon>Pezizomycotina</taxon>
        <taxon>Leotiomycetes</taxon>
        <taxon>Helotiales</taxon>
        <taxon>Helotiaceae</taxon>
        <taxon>Glarea</taxon>
    </lineage>
</organism>
<dbReference type="GeneID" id="19467500"/>
<keyword evidence="1" id="KW-0732">Signal</keyword>
<evidence type="ECO:0000313" key="2">
    <source>
        <dbReference type="EMBL" id="EPE24599.1"/>
    </source>
</evidence>
<feature type="chain" id="PRO_5004507183" evidence="1">
    <location>
        <begin position="17"/>
        <end position="217"/>
    </location>
</feature>
<dbReference type="KEGG" id="glz:GLAREA_08452"/>
<dbReference type="RefSeq" id="XP_008088687.1">
    <property type="nucleotide sequence ID" value="XM_008090496.1"/>
</dbReference>
<evidence type="ECO:0000256" key="1">
    <source>
        <dbReference type="SAM" id="SignalP"/>
    </source>
</evidence>
<dbReference type="OrthoDB" id="4392204at2759"/>
<dbReference type="EMBL" id="KE145373">
    <property type="protein sequence ID" value="EPE24599.1"/>
    <property type="molecule type" value="Genomic_DNA"/>
</dbReference>
<dbReference type="OMA" id="KECELAF"/>
<protein>
    <submittedName>
        <fullName evidence="2">Uncharacterized protein</fullName>
    </submittedName>
</protein>